<comment type="caution">
    <text evidence="2">The sequence shown here is derived from an EMBL/GenBank/DDBJ whole genome shotgun (WGS) entry which is preliminary data.</text>
</comment>
<organism evidence="2 3">
    <name type="scientific">Senna tora</name>
    <dbReference type="NCBI Taxonomy" id="362788"/>
    <lineage>
        <taxon>Eukaryota</taxon>
        <taxon>Viridiplantae</taxon>
        <taxon>Streptophyta</taxon>
        <taxon>Embryophyta</taxon>
        <taxon>Tracheophyta</taxon>
        <taxon>Spermatophyta</taxon>
        <taxon>Magnoliopsida</taxon>
        <taxon>eudicotyledons</taxon>
        <taxon>Gunneridae</taxon>
        <taxon>Pentapetalae</taxon>
        <taxon>rosids</taxon>
        <taxon>fabids</taxon>
        <taxon>Fabales</taxon>
        <taxon>Fabaceae</taxon>
        <taxon>Caesalpinioideae</taxon>
        <taxon>Cassia clade</taxon>
        <taxon>Senna</taxon>
    </lineage>
</organism>
<evidence type="ECO:0000313" key="2">
    <source>
        <dbReference type="EMBL" id="KAF7815947.1"/>
    </source>
</evidence>
<reference evidence="2" key="1">
    <citation type="submission" date="2020-09" db="EMBL/GenBank/DDBJ databases">
        <title>Genome-Enabled Discovery of Anthraquinone Biosynthesis in Senna tora.</title>
        <authorList>
            <person name="Kang S.-H."/>
            <person name="Pandey R.P."/>
            <person name="Lee C.-M."/>
            <person name="Sim J.-S."/>
            <person name="Jeong J.-T."/>
            <person name="Choi B.-S."/>
            <person name="Jung M."/>
            <person name="Ginzburg D."/>
            <person name="Zhao K."/>
            <person name="Won S.Y."/>
            <person name="Oh T.-J."/>
            <person name="Yu Y."/>
            <person name="Kim N.-H."/>
            <person name="Lee O.R."/>
            <person name="Lee T.-H."/>
            <person name="Bashyal P."/>
            <person name="Kim T.-S."/>
            <person name="Lee W.-H."/>
            <person name="Kawkins C."/>
            <person name="Kim C.-K."/>
            <person name="Kim J.S."/>
            <person name="Ahn B.O."/>
            <person name="Rhee S.Y."/>
            <person name="Sohng J.K."/>
        </authorList>
    </citation>
    <scope>NUCLEOTIDE SEQUENCE</scope>
    <source>
        <tissue evidence="2">Leaf</tissue>
    </source>
</reference>
<dbReference type="AlphaFoldDB" id="A0A834WB68"/>
<protein>
    <submittedName>
        <fullName evidence="2">Uncharacterized protein</fullName>
    </submittedName>
</protein>
<proteinExistence type="predicted"/>
<keyword evidence="3" id="KW-1185">Reference proteome</keyword>
<dbReference type="Proteomes" id="UP000634136">
    <property type="component" value="Unassembled WGS sequence"/>
</dbReference>
<sequence>MGRFNLNSSRNPNLRTKAHKSLMRKRMEYKGLRGTPSHAMAPQGPMRMDLGAV</sequence>
<dbReference type="EMBL" id="JAAIUW010000009">
    <property type="protein sequence ID" value="KAF7815947.1"/>
    <property type="molecule type" value="Genomic_DNA"/>
</dbReference>
<accession>A0A834WB68</accession>
<gene>
    <name evidence="2" type="ORF">G2W53_029916</name>
</gene>
<evidence type="ECO:0000313" key="3">
    <source>
        <dbReference type="Proteomes" id="UP000634136"/>
    </source>
</evidence>
<name>A0A834WB68_9FABA</name>
<feature type="region of interest" description="Disordered" evidence="1">
    <location>
        <begin position="31"/>
        <end position="53"/>
    </location>
</feature>
<evidence type="ECO:0000256" key="1">
    <source>
        <dbReference type="SAM" id="MobiDB-lite"/>
    </source>
</evidence>